<keyword evidence="4" id="KW-1003">Cell membrane</keyword>
<dbReference type="SUPFAM" id="SSF52540">
    <property type="entry name" value="P-loop containing nucleoside triphosphate hydrolases"/>
    <property type="match status" value="1"/>
</dbReference>
<evidence type="ECO:0000256" key="7">
    <source>
        <dbReference type="ARBA" id="ARBA00022967"/>
    </source>
</evidence>
<evidence type="ECO:0000259" key="9">
    <source>
        <dbReference type="PROSITE" id="PS50893"/>
    </source>
</evidence>
<dbReference type="Gene3D" id="3.40.50.300">
    <property type="entry name" value="P-loop containing nucleotide triphosphate hydrolases"/>
    <property type="match status" value="1"/>
</dbReference>
<name>A0A1F4XJX8_9BACT</name>
<dbReference type="GO" id="GO:0016887">
    <property type="term" value="F:ATP hydrolysis activity"/>
    <property type="evidence" value="ECO:0007669"/>
    <property type="project" value="InterPro"/>
</dbReference>
<dbReference type="InterPro" id="IPR050095">
    <property type="entry name" value="ECF_ABC_transporter_ATP-bd"/>
</dbReference>
<keyword evidence="5" id="KW-0547">Nucleotide-binding</keyword>
<dbReference type="PROSITE" id="PS50893">
    <property type="entry name" value="ABC_TRANSPORTER_2"/>
    <property type="match status" value="1"/>
</dbReference>
<dbReference type="GO" id="GO:0005524">
    <property type="term" value="F:ATP binding"/>
    <property type="evidence" value="ECO:0007669"/>
    <property type="project" value="UniProtKB-KW"/>
</dbReference>
<proteinExistence type="inferred from homology"/>
<keyword evidence="3" id="KW-0813">Transport</keyword>
<accession>A0A1F4XJX8</accession>
<dbReference type="Proteomes" id="UP000177614">
    <property type="component" value="Unassembled WGS sequence"/>
</dbReference>
<dbReference type="Pfam" id="PF00005">
    <property type="entry name" value="ABC_tran"/>
    <property type="match status" value="1"/>
</dbReference>
<protein>
    <recommendedName>
        <fullName evidence="9">ABC transporter domain-containing protein</fullName>
    </recommendedName>
</protein>
<dbReference type="AlphaFoldDB" id="A0A1F4XJX8"/>
<comment type="similarity">
    <text evidence="2">Belongs to the ABC transporter superfamily.</text>
</comment>
<gene>
    <name evidence="10" type="ORF">A2V81_04705</name>
</gene>
<evidence type="ECO:0000313" key="10">
    <source>
        <dbReference type="EMBL" id="OGC82015.1"/>
    </source>
</evidence>
<dbReference type="InterPro" id="IPR003593">
    <property type="entry name" value="AAA+_ATPase"/>
</dbReference>
<evidence type="ECO:0000256" key="3">
    <source>
        <dbReference type="ARBA" id="ARBA00022448"/>
    </source>
</evidence>
<dbReference type="EMBL" id="MEWR01000012">
    <property type="protein sequence ID" value="OGC82015.1"/>
    <property type="molecule type" value="Genomic_DNA"/>
</dbReference>
<evidence type="ECO:0000256" key="2">
    <source>
        <dbReference type="ARBA" id="ARBA00005417"/>
    </source>
</evidence>
<organism evidence="10 11">
    <name type="scientific">Candidatus Abawacabacteria bacterium RBG_16_42_10</name>
    <dbReference type="NCBI Taxonomy" id="1817814"/>
    <lineage>
        <taxon>Bacteria</taxon>
        <taxon>Candidatus Abawacaibacteriota</taxon>
    </lineage>
</organism>
<dbReference type="GO" id="GO:0042626">
    <property type="term" value="F:ATPase-coupled transmembrane transporter activity"/>
    <property type="evidence" value="ECO:0007669"/>
    <property type="project" value="TreeGrafter"/>
</dbReference>
<dbReference type="GO" id="GO:0043190">
    <property type="term" value="C:ATP-binding cassette (ABC) transporter complex"/>
    <property type="evidence" value="ECO:0007669"/>
    <property type="project" value="TreeGrafter"/>
</dbReference>
<keyword evidence="7" id="KW-1278">Translocase</keyword>
<dbReference type="InterPro" id="IPR027417">
    <property type="entry name" value="P-loop_NTPase"/>
</dbReference>
<evidence type="ECO:0000256" key="6">
    <source>
        <dbReference type="ARBA" id="ARBA00022840"/>
    </source>
</evidence>
<dbReference type="PANTHER" id="PTHR43553:SF24">
    <property type="entry name" value="ENERGY-COUPLING FACTOR TRANSPORTER ATP-BINDING PROTEIN ECFA1"/>
    <property type="match status" value="1"/>
</dbReference>
<dbReference type="STRING" id="1817814.A2V81_04705"/>
<comment type="subcellular location">
    <subcellularLocation>
        <location evidence="1">Cell membrane</location>
    </subcellularLocation>
</comment>
<dbReference type="InterPro" id="IPR015856">
    <property type="entry name" value="ABC_transpr_CbiO/EcfA_su"/>
</dbReference>
<keyword evidence="6" id="KW-0067">ATP-binding</keyword>
<comment type="caution">
    <text evidence="10">The sequence shown here is derived from an EMBL/GenBank/DDBJ whole genome shotgun (WGS) entry which is preliminary data.</text>
</comment>
<evidence type="ECO:0000256" key="4">
    <source>
        <dbReference type="ARBA" id="ARBA00022475"/>
    </source>
</evidence>
<dbReference type="InterPro" id="IPR003439">
    <property type="entry name" value="ABC_transporter-like_ATP-bd"/>
</dbReference>
<evidence type="ECO:0000313" key="11">
    <source>
        <dbReference type="Proteomes" id="UP000177614"/>
    </source>
</evidence>
<dbReference type="SMART" id="SM00382">
    <property type="entry name" value="AAA"/>
    <property type="match status" value="1"/>
</dbReference>
<reference evidence="10 11" key="1">
    <citation type="journal article" date="2016" name="Nat. Commun.">
        <title>Thousands of microbial genomes shed light on interconnected biogeochemical processes in an aquifer system.</title>
        <authorList>
            <person name="Anantharaman K."/>
            <person name="Brown C.T."/>
            <person name="Hug L.A."/>
            <person name="Sharon I."/>
            <person name="Castelle C.J."/>
            <person name="Probst A.J."/>
            <person name="Thomas B.C."/>
            <person name="Singh A."/>
            <person name="Wilkins M.J."/>
            <person name="Karaoz U."/>
            <person name="Brodie E.L."/>
            <person name="Williams K.H."/>
            <person name="Hubbard S.S."/>
            <person name="Banfield J.F."/>
        </authorList>
    </citation>
    <scope>NUCLEOTIDE SEQUENCE [LARGE SCALE GENOMIC DNA]</scope>
</reference>
<dbReference type="CDD" id="cd03225">
    <property type="entry name" value="ABC_cobalt_CbiO_domain1"/>
    <property type="match status" value="1"/>
</dbReference>
<evidence type="ECO:0000256" key="1">
    <source>
        <dbReference type="ARBA" id="ARBA00004236"/>
    </source>
</evidence>
<keyword evidence="8" id="KW-0472">Membrane</keyword>
<dbReference type="PANTHER" id="PTHR43553">
    <property type="entry name" value="HEAVY METAL TRANSPORTER"/>
    <property type="match status" value="1"/>
</dbReference>
<evidence type="ECO:0000256" key="5">
    <source>
        <dbReference type="ARBA" id="ARBA00022741"/>
    </source>
</evidence>
<sequence length="274" mass="30690">MAKLITVDALDYVYPDGTPALFDINLEIAEEEFIAFIGQNGSGKTTLSKCLNGLLRPTQGSIIVDDLDTRQRGIIKQLVTKVGYVFQNPDHQLFNRTVWAEIAYGPNNIGLSQSEVKERVIEAAQVAGVHEDVFDTHPYFLDKGLRQRVAIASILALRPKTIIVDEPTTGQDVRQSIEVMNFLKRLRDEEGHTIIIITHEMRIVADYAERTVVLGKGRKLLDGPTREVFAQPEILKQTFVEPPQITRVGQALVEEGLPNDVLSVEEMKVAFNRK</sequence>
<evidence type="ECO:0000256" key="8">
    <source>
        <dbReference type="ARBA" id="ARBA00023136"/>
    </source>
</evidence>
<feature type="domain" description="ABC transporter" evidence="9">
    <location>
        <begin position="5"/>
        <end position="241"/>
    </location>
</feature>
<dbReference type="FunFam" id="3.40.50.300:FF:000224">
    <property type="entry name" value="Energy-coupling factor transporter ATP-binding protein EcfA"/>
    <property type="match status" value="1"/>
</dbReference>